<evidence type="ECO:0000256" key="1">
    <source>
        <dbReference type="SAM" id="Coils"/>
    </source>
</evidence>
<comment type="caution">
    <text evidence="3">The sequence shown here is derived from an EMBL/GenBank/DDBJ whole genome shotgun (WGS) entry which is preliminary data.</text>
</comment>
<dbReference type="Proteomes" id="UP000190962">
    <property type="component" value="Unassembled WGS sequence"/>
</dbReference>
<organism evidence="3 4">
    <name type="scientific">Solemya velum gill symbiont</name>
    <dbReference type="NCBI Taxonomy" id="2340"/>
    <lineage>
        <taxon>Bacteria</taxon>
        <taxon>Pseudomonadati</taxon>
        <taxon>Pseudomonadota</taxon>
        <taxon>Gammaproteobacteria</taxon>
        <taxon>sulfur-oxidizing symbionts</taxon>
    </lineage>
</organism>
<evidence type="ECO:0008006" key="5">
    <source>
        <dbReference type="Google" id="ProtNLM"/>
    </source>
</evidence>
<sequence>MINDNNTLPIIHWRFPEAAKFGRVIPKEKLYQQANVSTALKQRFVEQVGQIKWAYKLAEGTTNLSKTKSVTEIEIIHITLKSKDLDENILAAIDKAIPHPTLFILKRYQNHQSNDKSNNYSNDTEQKKATEQICITAAHKVKGNTASGKETWQQSQYLNSAWFQPTQVKDMPLPTATNLQRLYEQLLEALIPSSLDRDKNSPERITNSSEPNINSSDDTSSQISESKAHYNINEKHQTETINQPIEEKLATLAEIETLNKKLQQVKAKRDKEKQFNRRRELNDDYKALIKQLAQLQAKI</sequence>
<evidence type="ECO:0000313" key="4">
    <source>
        <dbReference type="Proteomes" id="UP000190962"/>
    </source>
</evidence>
<dbReference type="EMBL" id="MPNX01000037">
    <property type="protein sequence ID" value="OOY33826.1"/>
    <property type="molecule type" value="Genomic_DNA"/>
</dbReference>
<gene>
    <name evidence="3" type="ORF">BOV88_13235</name>
</gene>
<name>A0A1T2CG48_SOVGS</name>
<dbReference type="Pfam" id="PF14335">
    <property type="entry name" value="DUF4391"/>
    <property type="match status" value="1"/>
</dbReference>
<evidence type="ECO:0000313" key="3">
    <source>
        <dbReference type="EMBL" id="OOY33826.1"/>
    </source>
</evidence>
<dbReference type="RefSeq" id="WP_078459148.1">
    <property type="nucleotide sequence ID" value="NZ_MPNX01000037.1"/>
</dbReference>
<accession>A0A1T2CG48</accession>
<dbReference type="AlphaFoldDB" id="A0A1T2CG48"/>
<protein>
    <recommendedName>
        <fullName evidence="5">Methyl-accepting chemotaxis protein</fullName>
    </recommendedName>
</protein>
<feature type="coiled-coil region" evidence="1">
    <location>
        <begin position="245"/>
        <end position="298"/>
    </location>
</feature>
<reference evidence="3 4" key="1">
    <citation type="submission" date="2016-11" db="EMBL/GenBank/DDBJ databases">
        <title>Mixed transmission modes and dynamic genome evolution in an obligate animal-bacterial symbiosis.</title>
        <authorList>
            <person name="Russell S.L."/>
            <person name="Corbett-Detig R.B."/>
            <person name="Cavanaugh C.M."/>
        </authorList>
    </citation>
    <scope>NUCLEOTIDE SEQUENCE [LARGE SCALE GENOMIC DNA]</scope>
    <source>
        <strain evidence="3">MA-KB16</strain>
    </source>
</reference>
<evidence type="ECO:0000256" key="2">
    <source>
        <dbReference type="SAM" id="MobiDB-lite"/>
    </source>
</evidence>
<dbReference type="InterPro" id="IPR025503">
    <property type="entry name" value="DUF4391"/>
</dbReference>
<feature type="compositionally biased region" description="Low complexity" evidence="2">
    <location>
        <begin position="212"/>
        <end position="225"/>
    </location>
</feature>
<proteinExistence type="predicted"/>
<keyword evidence="1" id="KW-0175">Coiled coil</keyword>
<feature type="region of interest" description="Disordered" evidence="2">
    <location>
        <begin position="194"/>
        <end position="225"/>
    </location>
</feature>